<comment type="caution">
    <text evidence="1">The sequence shown here is derived from an EMBL/GenBank/DDBJ whole genome shotgun (WGS) entry which is preliminary data.</text>
</comment>
<proteinExistence type="predicted"/>
<dbReference type="Proteomes" id="UP001057402">
    <property type="component" value="Chromosome 4"/>
</dbReference>
<dbReference type="EMBL" id="CM042883">
    <property type="protein sequence ID" value="KAI4373729.1"/>
    <property type="molecule type" value="Genomic_DNA"/>
</dbReference>
<accession>A0ACB9R7U4</accession>
<organism evidence="1 2">
    <name type="scientific">Melastoma candidum</name>
    <dbReference type="NCBI Taxonomy" id="119954"/>
    <lineage>
        <taxon>Eukaryota</taxon>
        <taxon>Viridiplantae</taxon>
        <taxon>Streptophyta</taxon>
        <taxon>Embryophyta</taxon>
        <taxon>Tracheophyta</taxon>
        <taxon>Spermatophyta</taxon>
        <taxon>Magnoliopsida</taxon>
        <taxon>eudicotyledons</taxon>
        <taxon>Gunneridae</taxon>
        <taxon>Pentapetalae</taxon>
        <taxon>rosids</taxon>
        <taxon>malvids</taxon>
        <taxon>Myrtales</taxon>
        <taxon>Melastomataceae</taxon>
        <taxon>Melastomatoideae</taxon>
        <taxon>Melastomateae</taxon>
        <taxon>Melastoma</taxon>
    </lineage>
</organism>
<reference evidence="2" key="1">
    <citation type="journal article" date="2023" name="Front. Plant Sci.">
        <title>Chromosomal-level genome assembly of Melastoma candidum provides insights into trichome evolution.</title>
        <authorList>
            <person name="Zhong Y."/>
            <person name="Wu W."/>
            <person name="Sun C."/>
            <person name="Zou P."/>
            <person name="Liu Y."/>
            <person name="Dai S."/>
            <person name="Zhou R."/>
        </authorList>
    </citation>
    <scope>NUCLEOTIDE SEQUENCE [LARGE SCALE GENOMIC DNA]</scope>
</reference>
<gene>
    <name evidence="1" type="ORF">MLD38_011818</name>
</gene>
<sequence length="406" mass="44478">MEEPGTMRYWCHVCAQEVSPVMEVELKCPRCNDGFVEEMGGLASGGESDVFDPDLGSDRTLSLWAPVLLGMMGNPRRRRRARRLEFEDEDRNDENDGSRADGETELVREIETIIQRRRRSSASILQLLQGIRSGIGSDLENLETGRDGLRDGGSDAGERVILVNPFSQTIVLHDSSNDAMRNPATLTSLGDYFVGPGLDLLLQHLAENNPNRHGTPPAQKEAVEAMPTVKIAGNINVQCSICLDELNAGEEAREMPCKHKFHGDCILPWLDVHSSCPVCRYQMPADEFKADPEDLSRSGIIRRRRDRMRERESTRTSRNEVPIYGGSREEMDGSGSSDYARQMGGGSTIPNAASVTSAGSDMDVRNENVRRGFSLPWPFSGLFSSSSGSGSTPSSATGNDYGGSTS</sequence>
<evidence type="ECO:0000313" key="1">
    <source>
        <dbReference type="EMBL" id="KAI4373729.1"/>
    </source>
</evidence>
<name>A0ACB9R7U4_9MYRT</name>
<evidence type="ECO:0000313" key="2">
    <source>
        <dbReference type="Proteomes" id="UP001057402"/>
    </source>
</evidence>
<protein>
    <submittedName>
        <fullName evidence="1">Uncharacterized protein</fullName>
    </submittedName>
</protein>
<keyword evidence="2" id="KW-1185">Reference proteome</keyword>